<keyword evidence="3" id="KW-0813">Transport</keyword>
<evidence type="ECO:0000256" key="6">
    <source>
        <dbReference type="ARBA" id="ARBA00022989"/>
    </source>
</evidence>
<feature type="transmembrane region" description="Helical" evidence="8">
    <location>
        <begin position="80"/>
        <end position="101"/>
    </location>
</feature>
<keyword evidence="6 8" id="KW-1133">Transmembrane helix</keyword>
<feature type="transmembrane region" description="Helical" evidence="8">
    <location>
        <begin position="326"/>
        <end position="356"/>
    </location>
</feature>
<evidence type="ECO:0000256" key="8">
    <source>
        <dbReference type="SAM" id="Phobius"/>
    </source>
</evidence>
<dbReference type="Pfam" id="PF01594">
    <property type="entry name" value="AI-2E_transport"/>
    <property type="match status" value="1"/>
</dbReference>
<dbReference type="RefSeq" id="WP_043030825.1">
    <property type="nucleotide sequence ID" value="NZ_JAHLGZ010000001.1"/>
</dbReference>
<evidence type="ECO:0000256" key="5">
    <source>
        <dbReference type="ARBA" id="ARBA00022692"/>
    </source>
</evidence>
<reference evidence="9 10" key="1">
    <citation type="submission" date="2018-12" db="EMBL/GenBank/DDBJ databases">
        <authorList>
            <consortium name="Pathogen Informatics"/>
        </authorList>
    </citation>
    <scope>NUCLEOTIDE SEQUENCE [LARGE SCALE GENOMIC DNA]</scope>
    <source>
        <strain evidence="9 10">NCTC6180</strain>
    </source>
</reference>
<keyword evidence="4" id="KW-1003">Cell membrane</keyword>
<proteinExistence type="inferred from homology"/>
<keyword evidence="7 8" id="KW-0472">Membrane</keyword>
<comment type="subcellular location">
    <subcellularLocation>
        <location evidence="1">Cell membrane</location>
        <topology evidence="1">Multi-pass membrane protein</topology>
    </subcellularLocation>
</comment>
<dbReference type="GO" id="GO:0005886">
    <property type="term" value="C:plasma membrane"/>
    <property type="evidence" value="ECO:0007669"/>
    <property type="project" value="UniProtKB-SubCell"/>
</dbReference>
<evidence type="ECO:0000256" key="2">
    <source>
        <dbReference type="ARBA" id="ARBA00009773"/>
    </source>
</evidence>
<dbReference type="EMBL" id="LR134317">
    <property type="protein sequence ID" value="VEF06191.1"/>
    <property type="molecule type" value="Genomic_DNA"/>
</dbReference>
<name>A0A7Z8ZUL1_STRSZ</name>
<feature type="transmembrane region" description="Helical" evidence="8">
    <location>
        <begin position="39"/>
        <end position="59"/>
    </location>
</feature>
<organism evidence="9 10">
    <name type="scientific">Streptococcus equi subsp. zooepidemicus</name>
    <dbReference type="NCBI Taxonomy" id="40041"/>
    <lineage>
        <taxon>Bacteria</taxon>
        <taxon>Bacillati</taxon>
        <taxon>Bacillota</taxon>
        <taxon>Bacilli</taxon>
        <taxon>Lactobacillales</taxon>
        <taxon>Streptococcaceae</taxon>
        <taxon>Streptococcus</taxon>
    </lineage>
</organism>
<keyword evidence="5 8" id="KW-0812">Transmembrane</keyword>
<evidence type="ECO:0000313" key="10">
    <source>
        <dbReference type="Proteomes" id="UP000269903"/>
    </source>
</evidence>
<evidence type="ECO:0000313" key="9">
    <source>
        <dbReference type="EMBL" id="VEF06191.1"/>
    </source>
</evidence>
<accession>A0A7Z8ZUL1</accession>
<dbReference type="InterPro" id="IPR002549">
    <property type="entry name" value="AI-2E-like"/>
</dbReference>
<feature type="transmembrane region" description="Helical" evidence="8">
    <location>
        <begin position="237"/>
        <end position="257"/>
    </location>
</feature>
<evidence type="ECO:0000256" key="4">
    <source>
        <dbReference type="ARBA" id="ARBA00022475"/>
    </source>
</evidence>
<dbReference type="GO" id="GO:0055085">
    <property type="term" value="P:transmembrane transport"/>
    <property type="evidence" value="ECO:0007669"/>
    <property type="project" value="TreeGrafter"/>
</dbReference>
<evidence type="ECO:0000256" key="1">
    <source>
        <dbReference type="ARBA" id="ARBA00004651"/>
    </source>
</evidence>
<feature type="transmembrane region" description="Helical" evidence="8">
    <location>
        <begin position="160"/>
        <end position="193"/>
    </location>
</feature>
<dbReference type="PANTHER" id="PTHR21716">
    <property type="entry name" value="TRANSMEMBRANE PROTEIN"/>
    <property type="match status" value="1"/>
</dbReference>
<feature type="transmembrane region" description="Helical" evidence="8">
    <location>
        <begin position="263"/>
        <end position="288"/>
    </location>
</feature>
<gene>
    <name evidence="9" type="ORF">NCTC6180_00716</name>
</gene>
<sequence>MKFEKKQVFYVVLAFVLCYAIQANWDNGANIVTTVYKTSLPFLYGAAVAYIVNIVMSAYERAYTYTLKPFPFAMKARRGFCMLLAYFTFISLIVWIISIVIPDLIASISSLTQFDTRAIKEVISDLGHNKLIARAINYIGGDAKLTETITNYSQQLLKQFIGVLTGILTSVTAVASAIINVVISFVFSLYVLASKEELCQQATTLIDTYTGKYAKTVHYLVSLLHSRFRGFFVSQTLEAMILGSLTAIGMFILQLPFAGTIGVLVAFTALIPVVGASIGAAIGFVLIMTQSMSQAVVFIVFLVILQQIEGNFIYPRVVGGSIGLPAMWVLMAITIGAALKGIVGMIVAVPLAATLYQVVKDHIHKKQALQDRQSN</sequence>
<protein>
    <submittedName>
        <fullName evidence="9">Membrane protein</fullName>
    </submittedName>
</protein>
<evidence type="ECO:0000256" key="7">
    <source>
        <dbReference type="ARBA" id="ARBA00023136"/>
    </source>
</evidence>
<feature type="transmembrane region" description="Helical" evidence="8">
    <location>
        <begin position="295"/>
        <end position="314"/>
    </location>
</feature>
<dbReference type="AlphaFoldDB" id="A0A7Z8ZUL1"/>
<comment type="similarity">
    <text evidence="2">Belongs to the autoinducer-2 exporter (AI-2E) (TC 2.A.86) family.</text>
</comment>
<dbReference type="Proteomes" id="UP000269903">
    <property type="component" value="Chromosome"/>
</dbReference>
<evidence type="ECO:0000256" key="3">
    <source>
        <dbReference type="ARBA" id="ARBA00022448"/>
    </source>
</evidence>
<dbReference type="PANTHER" id="PTHR21716:SF53">
    <property type="entry name" value="PERMEASE PERM-RELATED"/>
    <property type="match status" value="1"/>
</dbReference>